<keyword evidence="2" id="KW-1185">Reference proteome</keyword>
<gene>
    <name evidence="1" type="ORF">BST96_01755</name>
</gene>
<dbReference type="EMBL" id="CP019343">
    <property type="protein sequence ID" value="ARN72939.1"/>
    <property type="molecule type" value="Genomic_DNA"/>
</dbReference>
<accession>A0A1X9NBL1</accession>
<dbReference type="STRING" id="716816.BST96_01755"/>
<evidence type="ECO:0000313" key="1">
    <source>
        <dbReference type="EMBL" id="ARN72939.1"/>
    </source>
</evidence>
<dbReference type="AlphaFoldDB" id="A0A1X9NBL1"/>
<protein>
    <submittedName>
        <fullName evidence="1">Uncharacterized protein</fullName>
    </submittedName>
</protein>
<sequence>MEMIEKIQTLDPRLNFLYDISALPDDTIPLGVEFYRLAGHKKGAVISPCCFNCCFNTATVV</sequence>
<reference evidence="1 2" key="1">
    <citation type="submission" date="2016-11" db="EMBL/GenBank/DDBJ databases">
        <title>Trade-off between light-utilization and light-protection in marine flavobacteria.</title>
        <authorList>
            <person name="Kumagai Y."/>
        </authorList>
    </citation>
    <scope>NUCLEOTIDE SEQUENCE [LARGE SCALE GENOMIC DNA]</scope>
    <source>
        <strain evidence="1 2">NBRC 107125</strain>
    </source>
</reference>
<dbReference type="KEGG" id="osg:BST96_01755"/>
<evidence type="ECO:0000313" key="2">
    <source>
        <dbReference type="Proteomes" id="UP000193450"/>
    </source>
</evidence>
<organism evidence="1 2">
    <name type="scientific">Oceanicoccus sagamiensis</name>
    <dbReference type="NCBI Taxonomy" id="716816"/>
    <lineage>
        <taxon>Bacteria</taxon>
        <taxon>Pseudomonadati</taxon>
        <taxon>Pseudomonadota</taxon>
        <taxon>Gammaproteobacteria</taxon>
        <taxon>Cellvibrionales</taxon>
        <taxon>Spongiibacteraceae</taxon>
        <taxon>Oceanicoccus</taxon>
    </lineage>
</organism>
<proteinExistence type="predicted"/>
<name>A0A1X9NBL1_9GAMM</name>
<dbReference type="Proteomes" id="UP000193450">
    <property type="component" value="Chromosome"/>
</dbReference>